<feature type="domain" description="Vacuolar protein sorting-associated protein 13 VPS13 adaptor binding" evidence="2">
    <location>
        <begin position="149"/>
        <end position="723"/>
    </location>
</feature>
<evidence type="ECO:0000313" key="3">
    <source>
        <dbReference type="EMBL" id="KAK5124572.1"/>
    </source>
</evidence>
<evidence type="ECO:0000259" key="2">
    <source>
        <dbReference type="Pfam" id="PF25036"/>
    </source>
</evidence>
<evidence type="ECO:0000313" key="4">
    <source>
        <dbReference type="Proteomes" id="UP001357485"/>
    </source>
</evidence>
<sequence length="1023" mass="115626">MLDWSVKKFAVDVRDWSGAMTADTSIDTFVNIFNFSKSAWEPLAEPWQLGFHMAKDQNPDKLSVELYSRKSLEITVTAATIALASKSAQFLSTDEDILSKPRGTDAPYRIRNYTGFDVHVWAEDRGDEEGAAAKLTDGEEAPWRFEDPTTTRETLSPEGATGLVGFKLEGSGFDSIERIPVNREGEALYNLKPRKDKVQHRILVEVKLGADNVKYVTLRSPLLVENNTQIPVEVGVFSPEEGTLLKIEKIAPGDARPAPVGAAFMHSLVIRPDQGFGYTWSTERLFWKELLRRPTRTITCRSEQDNQSPPFYFQMNASFNKNDPLTNIYPYMRLRLSAPIEIQNLLPFDFKYRIYDKNTKKDWTNFLRKGGVSPVHVVELSHLLLMSVDMQDTPFKQSEFAIINSSDREDFRREKALIVKDNNDLTLRLKLHYYNIPDSGGAFKVTIYSPYVVLNRTGLELDVRSKTFLGSAKTAAGQGIFANADEARKDVPFMFSFPTDDRKNRALIKVGNSDWSKPQSFDAIGATYDVSLASSTGRSEMHIGVTVEEGEGKYKLSKVITIAPRFIVKNKIGEDINIREPGSSEMMTIKTGALLPLRFLRQTTGQQLCLCFPGVNNQWSSPFNIGNVGSVHVKLAKAGQRQKLVRVEILMEQSTIFLHVSIETKHWPFSMRNESDTEFLFWQANPNVDEDEEDRGSGWKPIRYRLPPRSIMPYAWDYPAAKNKTLVLSSNGKERHVKLAEIGNLIPLKLPPAQGSSRQKIVDLNVAAEGPTQTLILSNYKPSQSLYKQKSAAASQSTSTGFEVKEQDTDVTFRAQVRFAGIGISLVNRQLRELIYLTFRDIELKYNESALYQTLNTTVKWIQIDNQLYGGIFPLIFYPSVVPKTGKEMEAHPIFHMMVTRVKDDSYGVLYIKYFTVLLQQMTIEIDEDFIFAMLDFTKVPGASWSEEKEGKLYDGSLSIPEPKQEQGGQDIYFELLHLQPMQFDLSFVRTERINAEDTGSSSSNPIMFAVNVLTMSIGNVND</sequence>
<reference evidence="3 4" key="1">
    <citation type="submission" date="2023-08" db="EMBL/GenBank/DDBJ databases">
        <title>Black Yeasts Isolated from many extreme environments.</title>
        <authorList>
            <person name="Coleine C."/>
            <person name="Stajich J.E."/>
            <person name="Selbmann L."/>
        </authorList>
    </citation>
    <scope>NUCLEOTIDE SEQUENCE [LARGE SCALE GENOMIC DNA]</scope>
    <source>
        <strain evidence="3 4">CCFEE 536</strain>
    </source>
</reference>
<dbReference type="Proteomes" id="UP001357485">
    <property type="component" value="Unassembled WGS sequence"/>
</dbReference>
<evidence type="ECO:0000256" key="1">
    <source>
        <dbReference type="ARBA" id="ARBA00006545"/>
    </source>
</evidence>
<dbReference type="InterPro" id="IPR009543">
    <property type="entry name" value="VPS13_VAB"/>
</dbReference>
<comment type="similarity">
    <text evidence="1">Belongs to the VPS13 family.</text>
</comment>
<protein>
    <submittedName>
        <fullName evidence="3">Vacuolar protein sorting-associated protein 13</fullName>
    </submittedName>
</protein>
<comment type="caution">
    <text evidence="3">The sequence shown here is derived from an EMBL/GenBank/DDBJ whole genome shotgun (WGS) entry which is preliminary data.</text>
</comment>
<name>A0ABR0KSE8_9PEZI</name>
<feature type="non-terminal residue" evidence="3">
    <location>
        <position position="1023"/>
    </location>
</feature>
<dbReference type="PANTHER" id="PTHR16166:SF93">
    <property type="entry name" value="INTERMEMBRANE LIPID TRANSFER PROTEIN VPS13"/>
    <property type="match status" value="1"/>
</dbReference>
<accession>A0ABR0KSE8</accession>
<dbReference type="Pfam" id="PF25036">
    <property type="entry name" value="VPS13_VAB"/>
    <property type="match status" value="1"/>
</dbReference>
<dbReference type="EMBL" id="JAVRRA010024997">
    <property type="protein sequence ID" value="KAK5124572.1"/>
    <property type="molecule type" value="Genomic_DNA"/>
</dbReference>
<organism evidence="3 4">
    <name type="scientific">Cryomyces antarcticus</name>
    <dbReference type="NCBI Taxonomy" id="329879"/>
    <lineage>
        <taxon>Eukaryota</taxon>
        <taxon>Fungi</taxon>
        <taxon>Dikarya</taxon>
        <taxon>Ascomycota</taxon>
        <taxon>Pezizomycotina</taxon>
        <taxon>Dothideomycetes</taxon>
        <taxon>Dothideomycetes incertae sedis</taxon>
        <taxon>Cryomyces</taxon>
    </lineage>
</organism>
<keyword evidence="4" id="KW-1185">Reference proteome</keyword>
<dbReference type="PANTHER" id="PTHR16166">
    <property type="entry name" value="VACUOLAR PROTEIN SORTING-ASSOCIATED PROTEIN VPS13"/>
    <property type="match status" value="1"/>
</dbReference>
<dbReference type="InterPro" id="IPR026847">
    <property type="entry name" value="VPS13"/>
</dbReference>
<proteinExistence type="inferred from homology"/>
<gene>
    <name evidence="3" type="primary">VPS13_2</name>
    <name evidence="3" type="ORF">LTR16_003537</name>
</gene>